<protein>
    <submittedName>
        <fullName evidence="1">Uncharacterized protein</fullName>
    </submittedName>
</protein>
<dbReference type="Proteomes" id="UP000683360">
    <property type="component" value="Unassembled WGS sequence"/>
</dbReference>
<dbReference type="AlphaFoldDB" id="A0A8S3RM55"/>
<dbReference type="EMBL" id="CAJPWZ010001090">
    <property type="protein sequence ID" value="CAG2207755.1"/>
    <property type="molecule type" value="Genomic_DNA"/>
</dbReference>
<evidence type="ECO:0000313" key="1">
    <source>
        <dbReference type="EMBL" id="CAG2207755.1"/>
    </source>
</evidence>
<gene>
    <name evidence="1" type="ORF">MEDL_22003</name>
</gene>
<organism evidence="1 2">
    <name type="scientific">Mytilus edulis</name>
    <name type="common">Blue mussel</name>
    <dbReference type="NCBI Taxonomy" id="6550"/>
    <lineage>
        <taxon>Eukaryota</taxon>
        <taxon>Metazoa</taxon>
        <taxon>Spiralia</taxon>
        <taxon>Lophotrochozoa</taxon>
        <taxon>Mollusca</taxon>
        <taxon>Bivalvia</taxon>
        <taxon>Autobranchia</taxon>
        <taxon>Pteriomorphia</taxon>
        <taxon>Mytilida</taxon>
        <taxon>Mytiloidea</taxon>
        <taxon>Mytilidae</taxon>
        <taxon>Mytilinae</taxon>
        <taxon>Mytilus</taxon>
    </lineage>
</organism>
<name>A0A8S3RM55_MYTED</name>
<reference evidence="1" key="1">
    <citation type="submission" date="2021-03" db="EMBL/GenBank/DDBJ databases">
        <authorList>
            <person name="Bekaert M."/>
        </authorList>
    </citation>
    <scope>NUCLEOTIDE SEQUENCE</scope>
</reference>
<sequence length="187" mass="21831">MCLQLKRTGHFDYDRYDNTFELKELQSASQQLKAEYEDWVQNLITCRRNYYYMNFIHPAQLQQLFGYLCKNTGNERNILTCLQFIDTNFNNVQALRNQFQSLPEASNNREILQNISLTLQDIFKNHFPPRQKLAPQKKESKITDIVQAGVPYIAALNADSPLVIRTMFALYMNTTNSLPNANQILLL</sequence>
<comment type="caution">
    <text evidence="1">The sequence shown here is derived from an EMBL/GenBank/DDBJ whole genome shotgun (WGS) entry which is preliminary data.</text>
</comment>
<evidence type="ECO:0000313" key="2">
    <source>
        <dbReference type="Proteomes" id="UP000683360"/>
    </source>
</evidence>
<accession>A0A8S3RM55</accession>
<proteinExistence type="predicted"/>
<keyword evidence="2" id="KW-1185">Reference proteome</keyword>